<evidence type="ECO:0000313" key="1">
    <source>
        <dbReference type="EMBL" id="CAK0829954.1"/>
    </source>
</evidence>
<dbReference type="EMBL" id="CAUYUJ010010668">
    <property type="protein sequence ID" value="CAK0829954.1"/>
    <property type="molecule type" value="Genomic_DNA"/>
</dbReference>
<sequence>METILQIVLIDATLYIEDSILSSSGPASYDTEAENVTNKSYKVKRAVCCPAAPPQDGEAMNSENDTPCFGGAPERGAAAGVLTVSEGGDRLSMTRDRTPTMAGACAAALAEDSWVSRPPPVPDVAPGGEVALRADGQICTADAAPVPEFGGPASSLNGAGPGAASAAASFTASLPALAPTGDRHAGSLAAGRRGGGLSKLSHFIGSLVLFCPATFHERIGWTPGGALAHLAVHLGGIKTRIAPQMLHAEGPRDHCFSGPALETEPESER</sequence>
<gene>
    <name evidence="1" type="ORF">PCOR1329_LOCUS28734</name>
</gene>
<evidence type="ECO:0000313" key="2">
    <source>
        <dbReference type="Proteomes" id="UP001189429"/>
    </source>
</evidence>
<dbReference type="Proteomes" id="UP001189429">
    <property type="component" value="Unassembled WGS sequence"/>
</dbReference>
<accession>A0ABN9SGZ5</accession>
<keyword evidence="2" id="KW-1185">Reference proteome</keyword>
<comment type="caution">
    <text evidence="1">The sequence shown here is derived from an EMBL/GenBank/DDBJ whole genome shotgun (WGS) entry which is preliminary data.</text>
</comment>
<protein>
    <submittedName>
        <fullName evidence="1">Uncharacterized protein</fullName>
    </submittedName>
</protein>
<proteinExistence type="predicted"/>
<organism evidence="1 2">
    <name type="scientific">Prorocentrum cordatum</name>
    <dbReference type="NCBI Taxonomy" id="2364126"/>
    <lineage>
        <taxon>Eukaryota</taxon>
        <taxon>Sar</taxon>
        <taxon>Alveolata</taxon>
        <taxon>Dinophyceae</taxon>
        <taxon>Prorocentrales</taxon>
        <taxon>Prorocentraceae</taxon>
        <taxon>Prorocentrum</taxon>
    </lineage>
</organism>
<reference evidence="1" key="1">
    <citation type="submission" date="2023-10" db="EMBL/GenBank/DDBJ databases">
        <authorList>
            <person name="Chen Y."/>
            <person name="Shah S."/>
            <person name="Dougan E. K."/>
            <person name="Thang M."/>
            <person name="Chan C."/>
        </authorList>
    </citation>
    <scope>NUCLEOTIDE SEQUENCE [LARGE SCALE GENOMIC DNA]</scope>
</reference>
<name>A0ABN9SGZ5_9DINO</name>